<dbReference type="EMBL" id="KL367623">
    <property type="protein sequence ID" value="KFD61430.1"/>
    <property type="molecule type" value="Genomic_DNA"/>
</dbReference>
<protein>
    <recommendedName>
        <fullName evidence="7">EGF-like domain-containing protein</fullName>
    </recommendedName>
</protein>
<organism evidence="5">
    <name type="scientific">Trichuris suis</name>
    <name type="common">pig whipworm</name>
    <dbReference type="NCBI Taxonomy" id="68888"/>
    <lineage>
        <taxon>Eukaryota</taxon>
        <taxon>Metazoa</taxon>
        <taxon>Ecdysozoa</taxon>
        <taxon>Nematoda</taxon>
        <taxon>Enoplea</taxon>
        <taxon>Dorylaimia</taxon>
        <taxon>Trichinellida</taxon>
        <taxon>Trichuridae</taxon>
        <taxon>Trichuris</taxon>
    </lineage>
</organism>
<name>A0A085MW34_9BILA</name>
<dbReference type="EMBL" id="KL363220">
    <property type="protein sequence ID" value="KFD53083.1"/>
    <property type="molecule type" value="Genomic_DNA"/>
</dbReference>
<evidence type="ECO:0000256" key="2">
    <source>
        <dbReference type="SAM" id="Phobius"/>
    </source>
</evidence>
<evidence type="ECO:0000313" key="4">
    <source>
        <dbReference type="EMBL" id="KFD53083.1"/>
    </source>
</evidence>
<feature type="chain" id="PRO_5007379501" description="EGF-like domain-containing protein" evidence="3">
    <location>
        <begin position="28"/>
        <end position="296"/>
    </location>
</feature>
<keyword evidence="6" id="KW-1185">Reference proteome</keyword>
<evidence type="ECO:0000313" key="6">
    <source>
        <dbReference type="Proteomes" id="UP000030764"/>
    </source>
</evidence>
<feature type="region of interest" description="Disordered" evidence="1">
    <location>
        <begin position="274"/>
        <end position="296"/>
    </location>
</feature>
<dbReference type="Proteomes" id="UP000030764">
    <property type="component" value="Unassembled WGS sequence"/>
</dbReference>
<keyword evidence="3" id="KW-0732">Signal</keyword>
<keyword evidence="2" id="KW-0812">Transmembrane</keyword>
<keyword evidence="2" id="KW-0472">Membrane</keyword>
<accession>A0A085MW34</accession>
<feature type="transmembrane region" description="Helical" evidence="2">
    <location>
        <begin position="241"/>
        <end position="263"/>
    </location>
</feature>
<proteinExistence type="predicted"/>
<dbReference type="AlphaFoldDB" id="A0A085MW34"/>
<evidence type="ECO:0000256" key="1">
    <source>
        <dbReference type="SAM" id="MobiDB-lite"/>
    </source>
</evidence>
<keyword evidence="2" id="KW-1133">Transmembrane helix</keyword>
<sequence length="296" mass="33573">MKCTSIELGIVFPVLFIWSSLSSGLLATKSKKSHCPHNLFSDVNGWDENSKCVAIWEGKFVGTHYNFNELCNERIPKATAANVLPKWDVLMTANGKSSVFLGVRIKSGFCSKKICFALMADAGESTDLILYNEETLEILYSTKRGSSLPENIQHLNLSLSTNRQYCLLLVGNLIRAVSCSKRPLTVDRLVCETDQLNYCTLTAEKRNFSSLCLCKQPRMGPLCAKSEIEDRREAKYEPDKFNGLLIGYCAILVAITLFFLCIIHKIKKQARDAKMPKEEETYERRRLDYSPYEQHK</sequence>
<dbReference type="Proteomes" id="UP000030758">
    <property type="component" value="Unassembled WGS sequence"/>
</dbReference>
<evidence type="ECO:0008006" key="7">
    <source>
        <dbReference type="Google" id="ProtNLM"/>
    </source>
</evidence>
<reference evidence="5 6" key="1">
    <citation type="journal article" date="2014" name="Nat. Genet.">
        <title>Genome and transcriptome of the porcine whipworm Trichuris suis.</title>
        <authorList>
            <person name="Jex A.R."/>
            <person name="Nejsum P."/>
            <person name="Schwarz E.M."/>
            <person name="Hu L."/>
            <person name="Young N.D."/>
            <person name="Hall R.S."/>
            <person name="Korhonen P.K."/>
            <person name="Liao S."/>
            <person name="Thamsborg S."/>
            <person name="Xia J."/>
            <person name="Xu P."/>
            <person name="Wang S."/>
            <person name="Scheerlinck J.P."/>
            <person name="Hofmann A."/>
            <person name="Sternberg P.W."/>
            <person name="Wang J."/>
            <person name="Gasser R.B."/>
        </authorList>
    </citation>
    <scope>NUCLEOTIDE SEQUENCE [LARGE SCALE GENOMIC DNA]</scope>
    <source>
        <strain evidence="5">DCEP-RM93F</strain>
        <strain evidence="4">DCEP-RM93M</strain>
    </source>
</reference>
<gene>
    <name evidence="4" type="ORF">M513_05997</name>
    <name evidence="5" type="ORF">M514_05997</name>
</gene>
<evidence type="ECO:0000256" key="3">
    <source>
        <dbReference type="SAM" id="SignalP"/>
    </source>
</evidence>
<evidence type="ECO:0000313" key="5">
    <source>
        <dbReference type="EMBL" id="KFD61430.1"/>
    </source>
</evidence>
<feature type="signal peptide" evidence="3">
    <location>
        <begin position="1"/>
        <end position="27"/>
    </location>
</feature>